<reference evidence="1 2" key="1">
    <citation type="journal article" date="2017" name="Nat. Ecol. Evol.">
        <title>Scallop genome provides insights into evolution of bilaterian karyotype and development.</title>
        <authorList>
            <person name="Wang S."/>
            <person name="Zhang J."/>
            <person name="Jiao W."/>
            <person name="Li J."/>
            <person name="Xun X."/>
            <person name="Sun Y."/>
            <person name="Guo X."/>
            <person name="Huan P."/>
            <person name="Dong B."/>
            <person name="Zhang L."/>
            <person name="Hu X."/>
            <person name="Sun X."/>
            <person name="Wang J."/>
            <person name="Zhao C."/>
            <person name="Wang Y."/>
            <person name="Wang D."/>
            <person name="Huang X."/>
            <person name="Wang R."/>
            <person name="Lv J."/>
            <person name="Li Y."/>
            <person name="Zhang Z."/>
            <person name="Liu B."/>
            <person name="Lu W."/>
            <person name="Hui Y."/>
            <person name="Liang J."/>
            <person name="Zhou Z."/>
            <person name="Hou R."/>
            <person name="Li X."/>
            <person name="Liu Y."/>
            <person name="Li H."/>
            <person name="Ning X."/>
            <person name="Lin Y."/>
            <person name="Zhao L."/>
            <person name="Xing Q."/>
            <person name="Dou J."/>
            <person name="Li Y."/>
            <person name="Mao J."/>
            <person name="Guo H."/>
            <person name="Dou H."/>
            <person name="Li T."/>
            <person name="Mu C."/>
            <person name="Jiang W."/>
            <person name="Fu Q."/>
            <person name="Fu X."/>
            <person name="Miao Y."/>
            <person name="Liu J."/>
            <person name="Yu Q."/>
            <person name="Li R."/>
            <person name="Liao H."/>
            <person name="Li X."/>
            <person name="Kong Y."/>
            <person name="Jiang Z."/>
            <person name="Chourrout D."/>
            <person name="Li R."/>
            <person name="Bao Z."/>
        </authorList>
    </citation>
    <scope>NUCLEOTIDE SEQUENCE [LARGE SCALE GENOMIC DNA]</scope>
    <source>
        <strain evidence="1 2">PY_sf001</strain>
    </source>
</reference>
<keyword evidence="2" id="KW-1185">Reference proteome</keyword>
<comment type="caution">
    <text evidence="1">The sequence shown here is derived from an EMBL/GenBank/DDBJ whole genome shotgun (WGS) entry which is preliminary data.</text>
</comment>
<dbReference type="Gene3D" id="3.40.390.10">
    <property type="entry name" value="Collagenase (Catalytic Domain)"/>
    <property type="match status" value="1"/>
</dbReference>
<dbReference type="AlphaFoldDB" id="A0A210PQR8"/>
<evidence type="ECO:0008006" key="3">
    <source>
        <dbReference type="Google" id="ProtNLM"/>
    </source>
</evidence>
<dbReference type="Proteomes" id="UP000242188">
    <property type="component" value="Unassembled WGS sequence"/>
</dbReference>
<evidence type="ECO:0000313" key="2">
    <source>
        <dbReference type="Proteomes" id="UP000242188"/>
    </source>
</evidence>
<dbReference type="SUPFAM" id="SSF55486">
    <property type="entry name" value="Metalloproteases ('zincins'), catalytic domain"/>
    <property type="match status" value="1"/>
</dbReference>
<gene>
    <name evidence="1" type="ORF">KP79_PYT23697</name>
</gene>
<dbReference type="GO" id="GO:0008237">
    <property type="term" value="F:metallopeptidase activity"/>
    <property type="evidence" value="ECO:0007669"/>
    <property type="project" value="InterPro"/>
</dbReference>
<accession>A0A210PQR8</accession>
<dbReference type="EMBL" id="NEDP02005553">
    <property type="protein sequence ID" value="OWF38835.1"/>
    <property type="molecule type" value="Genomic_DNA"/>
</dbReference>
<proteinExistence type="predicted"/>
<sequence>MKIFQIFGSVLSRSLDATDTVVADTAPPTPLEMTLKSAYRQEGFEFIQKLISNNDSIHHHKRASFKHKYVGLGGRIQGTRGSGSWLDIEATTSVSESAHQRAASIASRMTMYMSSSIFSTLARNAKVGVFTRADTLTVFPEYYSLRDTTACRGSCSGSCAHTCTFDGRKYASLAGTGGAVGCIVDDNILCDSNDPYRHQANMLVHEFAHTVKLYGIPSSIKSQITAAYNHARSNRIWDLSVYAMSTEEEYWAESSQVYFNVEKLTYTTGGMNTCGHSGFCTNEQDSRYYLYTKDVQLYNALTTVYTNNHPERHSNLATCM</sequence>
<organism evidence="1 2">
    <name type="scientific">Mizuhopecten yessoensis</name>
    <name type="common">Japanese scallop</name>
    <name type="synonym">Patinopecten yessoensis</name>
    <dbReference type="NCBI Taxonomy" id="6573"/>
    <lineage>
        <taxon>Eukaryota</taxon>
        <taxon>Metazoa</taxon>
        <taxon>Spiralia</taxon>
        <taxon>Lophotrochozoa</taxon>
        <taxon>Mollusca</taxon>
        <taxon>Bivalvia</taxon>
        <taxon>Autobranchia</taxon>
        <taxon>Pteriomorphia</taxon>
        <taxon>Pectinida</taxon>
        <taxon>Pectinoidea</taxon>
        <taxon>Pectinidae</taxon>
        <taxon>Mizuhopecten</taxon>
    </lineage>
</organism>
<protein>
    <recommendedName>
        <fullName evidence="3">Lysine-specific metallo-endopeptidase domain-containing protein</fullName>
    </recommendedName>
</protein>
<dbReference type="InterPro" id="IPR024079">
    <property type="entry name" value="MetalloPept_cat_dom_sf"/>
</dbReference>
<name>A0A210PQR8_MIZYE</name>
<dbReference type="OrthoDB" id="6132182at2759"/>
<evidence type="ECO:0000313" key="1">
    <source>
        <dbReference type="EMBL" id="OWF38835.1"/>
    </source>
</evidence>